<evidence type="ECO:0000313" key="3">
    <source>
        <dbReference type="EMBL" id="GAA1759183.1"/>
    </source>
</evidence>
<dbReference type="Gene3D" id="3.40.50.150">
    <property type="entry name" value="Vaccinia Virus protein VP39"/>
    <property type="match status" value="1"/>
</dbReference>
<dbReference type="HAMAP" id="MF_01584">
    <property type="entry name" value="UPF0502"/>
    <property type="match status" value="1"/>
</dbReference>
<organism evidence="3 4">
    <name type="scientific">Nostocoides vanveenii</name>
    <dbReference type="NCBI Taxonomy" id="330835"/>
    <lineage>
        <taxon>Bacteria</taxon>
        <taxon>Bacillati</taxon>
        <taxon>Actinomycetota</taxon>
        <taxon>Actinomycetes</taxon>
        <taxon>Micrococcales</taxon>
        <taxon>Intrasporangiaceae</taxon>
        <taxon>Nostocoides</taxon>
    </lineage>
</organism>
<comment type="caution">
    <text evidence="3">The sequence shown here is derived from an EMBL/GenBank/DDBJ whole genome shotgun (WGS) entry which is preliminary data.</text>
</comment>
<dbReference type="Proteomes" id="UP001501475">
    <property type="component" value="Unassembled WGS sequence"/>
</dbReference>
<dbReference type="InterPro" id="IPR036388">
    <property type="entry name" value="WH-like_DNA-bd_sf"/>
</dbReference>
<evidence type="ECO:0000313" key="4">
    <source>
        <dbReference type="Proteomes" id="UP001501475"/>
    </source>
</evidence>
<dbReference type="InterPro" id="IPR041698">
    <property type="entry name" value="Methyltransf_25"/>
</dbReference>
<dbReference type="CDD" id="cd02440">
    <property type="entry name" value="AdoMet_MTases"/>
    <property type="match status" value="1"/>
</dbReference>
<evidence type="ECO:0000256" key="1">
    <source>
        <dbReference type="HAMAP-Rule" id="MF_01584"/>
    </source>
</evidence>
<sequence>MDGLPVLDALDQRILGALMEKQVTVPVSYPLSLNALQTACNQTTSRDPVSAYTAQEIETRCRELKDRDLVRIVWSGAGSRVLKYHQRLAESLDLANDERALITLLLLRGEQAPGELKTRAERLHAFGDRADVEEVLERLADRPDPLVWQLPRKAGQHDLRWMHLLGPAPAVAESAELAVDRDIVLADGADARDARVRTAYNNSAVAYAHELSDELAHKPFDRWLLARIAQESKGPVADIGCGPGQTTAALADAGAEVVGFDFAPAMIAQARECHPTLTFEVGDYGRLLRPAQASAWGAITAWYAFVHLSGSELAGVLAALRRITAPDGLIAFSVHVGNAIHHVDELFGVATDLDFVLHDRQDVLAAVVAAGAQVDEWYVRGPGATEAATERLYVVARA</sequence>
<dbReference type="RefSeq" id="WP_344065141.1">
    <property type="nucleotide sequence ID" value="NZ_BAAAPN010000045.1"/>
</dbReference>
<dbReference type="Pfam" id="PF04337">
    <property type="entry name" value="DUF480"/>
    <property type="match status" value="1"/>
</dbReference>
<protein>
    <recommendedName>
        <fullName evidence="2">Methyltransferase domain-containing protein</fullName>
    </recommendedName>
</protein>
<comment type="similarity">
    <text evidence="1">Belongs to the UPF0502 family.</text>
</comment>
<dbReference type="InterPro" id="IPR007432">
    <property type="entry name" value="DUF480"/>
</dbReference>
<dbReference type="SUPFAM" id="SSF46785">
    <property type="entry name" value="Winged helix' DNA-binding domain"/>
    <property type="match status" value="2"/>
</dbReference>
<dbReference type="Pfam" id="PF13649">
    <property type="entry name" value="Methyltransf_25"/>
    <property type="match status" value="1"/>
</dbReference>
<dbReference type="InterPro" id="IPR036390">
    <property type="entry name" value="WH_DNA-bd_sf"/>
</dbReference>
<dbReference type="SUPFAM" id="SSF53335">
    <property type="entry name" value="S-adenosyl-L-methionine-dependent methyltransferases"/>
    <property type="match status" value="1"/>
</dbReference>
<evidence type="ECO:0000259" key="2">
    <source>
        <dbReference type="Pfam" id="PF13649"/>
    </source>
</evidence>
<dbReference type="EMBL" id="BAAAPN010000045">
    <property type="protein sequence ID" value="GAA1759183.1"/>
    <property type="molecule type" value="Genomic_DNA"/>
</dbReference>
<name>A0ABP4WSD3_9MICO</name>
<dbReference type="InterPro" id="IPR029063">
    <property type="entry name" value="SAM-dependent_MTases_sf"/>
</dbReference>
<proteinExistence type="inferred from homology"/>
<reference evidence="4" key="1">
    <citation type="journal article" date="2019" name="Int. J. Syst. Evol. Microbiol.">
        <title>The Global Catalogue of Microorganisms (GCM) 10K type strain sequencing project: providing services to taxonomists for standard genome sequencing and annotation.</title>
        <authorList>
            <consortium name="The Broad Institute Genomics Platform"/>
            <consortium name="The Broad Institute Genome Sequencing Center for Infectious Disease"/>
            <person name="Wu L."/>
            <person name="Ma J."/>
        </authorList>
    </citation>
    <scope>NUCLEOTIDE SEQUENCE [LARGE SCALE GENOMIC DNA]</scope>
    <source>
        <strain evidence="4">JCM 15591</strain>
    </source>
</reference>
<keyword evidence="4" id="KW-1185">Reference proteome</keyword>
<dbReference type="PANTHER" id="PTHR38768">
    <property type="entry name" value="UPF0502 PROTEIN YCEH"/>
    <property type="match status" value="1"/>
</dbReference>
<accession>A0ABP4WSD3</accession>
<dbReference type="Gene3D" id="1.10.10.10">
    <property type="entry name" value="Winged helix-like DNA-binding domain superfamily/Winged helix DNA-binding domain"/>
    <property type="match status" value="2"/>
</dbReference>
<gene>
    <name evidence="3" type="ORF">GCM10009810_18360</name>
</gene>
<feature type="domain" description="Methyltransferase" evidence="2">
    <location>
        <begin position="236"/>
        <end position="328"/>
    </location>
</feature>
<dbReference type="PANTHER" id="PTHR38768:SF1">
    <property type="entry name" value="UPF0502 PROTEIN YCEH"/>
    <property type="match status" value="1"/>
</dbReference>